<feature type="region of interest" description="Disordered" evidence="1">
    <location>
        <begin position="50"/>
        <end position="87"/>
    </location>
</feature>
<feature type="compositionally biased region" description="Pro residues" evidence="1">
    <location>
        <begin position="78"/>
        <end position="87"/>
    </location>
</feature>
<keyword evidence="2" id="KW-0472">Membrane</keyword>
<keyword evidence="2" id="KW-1133">Transmembrane helix</keyword>
<dbReference type="EMBL" id="JBBPBK010000010">
    <property type="protein sequence ID" value="KAK9276655.1"/>
    <property type="molecule type" value="Genomic_DNA"/>
</dbReference>
<keyword evidence="2" id="KW-0812">Transmembrane</keyword>
<evidence type="ECO:0000256" key="2">
    <source>
        <dbReference type="SAM" id="Phobius"/>
    </source>
</evidence>
<evidence type="ECO:0000256" key="1">
    <source>
        <dbReference type="SAM" id="MobiDB-lite"/>
    </source>
</evidence>
<sequence length="87" mass="9820">MEIKLIPHHQKDMTFCFLRRTSILLLMIAAIYVMQFVLVNADENATHQIGQRRYVPSPPPAPIANQATHMSPVTNLSEPPPPLSLYP</sequence>
<feature type="transmembrane region" description="Helical" evidence="2">
    <location>
        <begin position="21"/>
        <end position="39"/>
    </location>
</feature>
<keyword evidence="4" id="KW-1185">Reference proteome</keyword>
<dbReference type="AlphaFoldDB" id="A0AAP0WTX1"/>
<proteinExistence type="predicted"/>
<protein>
    <submittedName>
        <fullName evidence="3">Uncharacterized protein</fullName>
    </submittedName>
</protein>
<feature type="compositionally biased region" description="Polar residues" evidence="1">
    <location>
        <begin position="65"/>
        <end position="75"/>
    </location>
</feature>
<reference evidence="3 4" key="1">
    <citation type="journal article" date="2024" name="Plant J.">
        <title>Genome sequences and population genomics reveal climatic adaptation and genomic divergence between two closely related sweetgum species.</title>
        <authorList>
            <person name="Xu W.Q."/>
            <person name="Ren C.Q."/>
            <person name="Zhang X.Y."/>
            <person name="Comes H.P."/>
            <person name="Liu X.H."/>
            <person name="Li Y.G."/>
            <person name="Kettle C.J."/>
            <person name="Jalonen R."/>
            <person name="Gaisberger H."/>
            <person name="Ma Y.Z."/>
            <person name="Qiu Y.X."/>
        </authorList>
    </citation>
    <scope>NUCLEOTIDE SEQUENCE [LARGE SCALE GENOMIC DNA]</scope>
    <source>
        <strain evidence="3">Hangzhou</strain>
    </source>
</reference>
<gene>
    <name evidence="3" type="ORF">L1049_006191</name>
</gene>
<name>A0AAP0WTX1_LIQFO</name>
<organism evidence="3 4">
    <name type="scientific">Liquidambar formosana</name>
    <name type="common">Formosan gum</name>
    <dbReference type="NCBI Taxonomy" id="63359"/>
    <lineage>
        <taxon>Eukaryota</taxon>
        <taxon>Viridiplantae</taxon>
        <taxon>Streptophyta</taxon>
        <taxon>Embryophyta</taxon>
        <taxon>Tracheophyta</taxon>
        <taxon>Spermatophyta</taxon>
        <taxon>Magnoliopsida</taxon>
        <taxon>eudicotyledons</taxon>
        <taxon>Gunneridae</taxon>
        <taxon>Pentapetalae</taxon>
        <taxon>Saxifragales</taxon>
        <taxon>Altingiaceae</taxon>
        <taxon>Liquidambar</taxon>
    </lineage>
</organism>
<comment type="caution">
    <text evidence="3">The sequence shown here is derived from an EMBL/GenBank/DDBJ whole genome shotgun (WGS) entry which is preliminary data.</text>
</comment>
<accession>A0AAP0WTX1</accession>
<evidence type="ECO:0000313" key="4">
    <source>
        <dbReference type="Proteomes" id="UP001415857"/>
    </source>
</evidence>
<evidence type="ECO:0000313" key="3">
    <source>
        <dbReference type="EMBL" id="KAK9276655.1"/>
    </source>
</evidence>
<dbReference type="Proteomes" id="UP001415857">
    <property type="component" value="Unassembled WGS sequence"/>
</dbReference>